<comment type="caution">
    <text evidence="3">The sequence shown here is derived from an EMBL/GenBank/DDBJ whole genome shotgun (WGS) entry which is preliminary data.</text>
</comment>
<proteinExistence type="predicted"/>
<gene>
    <name evidence="3" type="ORF">McpAg1_07830</name>
</gene>
<dbReference type="Proteomes" id="UP001273136">
    <property type="component" value="Unassembled WGS sequence"/>
</dbReference>
<evidence type="ECO:0000256" key="2">
    <source>
        <dbReference type="SAM" id="Phobius"/>
    </source>
</evidence>
<organism evidence="3 4">
    <name type="scientific">Methanorbis furvi</name>
    <dbReference type="NCBI Taxonomy" id="3028299"/>
    <lineage>
        <taxon>Archaea</taxon>
        <taxon>Methanobacteriati</taxon>
        <taxon>Methanobacteriota</taxon>
        <taxon>Stenosarchaea group</taxon>
        <taxon>Methanomicrobia</taxon>
        <taxon>Methanomicrobiales</taxon>
        <taxon>Methanocorpusculaceae</taxon>
        <taxon>Methanorbis</taxon>
    </lineage>
</organism>
<keyword evidence="2" id="KW-1133">Transmembrane helix</keyword>
<reference evidence="3" key="1">
    <citation type="submission" date="2023-06" db="EMBL/GenBank/DDBJ databases">
        <title>Genome sequence of Methancorpusculaceae sp. Ag1.</title>
        <authorList>
            <person name="Protasov E."/>
            <person name="Platt K."/>
            <person name="Poehlein A."/>
            <person name="Daniel R."/>
            <person name="Brune A."/>
        </authorList>
    </citation>
    <scope>NUCLEOTIDE SEQUENCE</scope>
    <source>
        <strain evidence="3">Ag1</strain>
    </source>
</reference>
<feature type="region of interest" description="Disordered" evidence="1">
    <location>
        <begin position="147"/>
        <end position="168"/>
    </location>
</feature>
<keyword evidence="4" id="KW-1185">Reference proteome</keyword>
<sequence>MGKIGSFFDALKLGSKSTDDALTSSKAIGGSGSVTISKVDPLDPAGTYIKAAASEPNMAKILASESSVTVKPVTTVSAPTKAISSVDDVAAIAAKSNANEAATKIVAQAQKNSSVLGSLGKVAAATGIGVLVGGALASGSSVVLGGGGGDNQSKSGDGTLPPTVTTRTDENGNTYYVYDTGIEGVDEALGWLQQQIDEIIEFLNGLLGGGGSGGSGGGLVVTDGDGSTNEAAGKKMKLIAVVALVIILAAAYFLTRRKNGGTKKGGKK</sequence>
<dbReference type="EMBL" id="JAWDKA010000003">
    <property type="protein sequence ID" value="MDV0441581.1"/>
    <property type="molecule type" value="Genomic_DNA"/>
</dbReference>
<keyword evidence="2" id="KW-0812">Transmembrane</keyword>
<protein>
    <submittedName>
        <fullName evidence="3">Uncharacterized protein</fullName>
    </submittedName>
</protein>
<evidence type="ECO:0000313" key="4">
    <source>
        <dbReference type="Proteomes" id="UP001273136"/>
    </source>
</evidence>
<dbReference type="RefSeq" id="WP_338093981.1">
    <property type="nucleotide sequence ID" value="NZ_JAWDKA010000003.1"/>
</dbReference>
<evidence type="ECO:0000313" key="3">
    <source>
        <dbReference type="EMBL" id="MDV0441581.1"/>
    </source>
</evidence>
<dbReference type="AlphaFoldDB" id="A0AAE4MBZ4"/>
<keyword evidence="2" id="KW-0472">Membrane</keyword>
<accession>A0AAE4MBZ4</accession>
<evidence type="ECO:0000256" key="1">
    <source>
        <dbReference type="SAM" id="MobiDB-lite"/>
    </source>
</evidence>
<feature type="transmembrane region" description="Helical" evidence="2">
    <location>
        <begin position="236"/>
        <end position="254"/>
    </location>
</feature>
<name>A0AAE4MBZ4_9EURY</name>